<keyword evidence="2" id="KW-0378">Hydrolase</keyword>
<protein>
    <submittedName>
        <fullName evidence="2">Phosphodiester glycosidase family protein</fullName>
    </submittedName>
</protein>
<evidence type="ECO:0000313" key="2">
    <source>
        <dbReference type="EMBL" id="QKD85085.1"/>
    </source>
</evidence>
<feature type="domain" description="Phosphodiester glycosidase" evidence="1">
    <location>
        <begin position="412"/>
        <end position="579"/>
    </location>
</feature>
<dbReference type="Proteomes" id="UP000505210">
    <property type="component" value="Chromosome"/>
</dbReference>
<dbReference type="PANTHER" id="PTHR40446">
    <property type="entry name" value="N-ACETYLGLUCOSAMINE-1-PHOSPHODIESTER ALPHA-N-ACETYLGLUCOSAMINIDASE"/>
    <property type="match status" value="1"/>
</dbReference>
<evidence type="ECO:0000313" key="3">
    <source>
        <dbReference type="Proteomes" id="UP000505210"/>
    </source>
</evidence>
<reference evidence="2 3" key="1">
    <citation type="submission" date="2020-05" db="EMBL/GenBank/DDBJ databases">
        <title>Complete genome sequence of of a novel Thermoleptolyngbya strain isolated from hot springs of Ganzi, Sichuan China.</title>
        <authorList>
            <person name="Tang J."/>
            <person name="Daroch M."/>
            <person name="Li L."/>
            <person name="Waleron K."/>
            <person name="Waleron M."/>
            <person name="Waleron M."/>
        </authorList>
    </citation>
    <scope>NUCLEOTIDE SEQUENCE [LARGE SCALE GENOMIC DNA]</scope>
    <source>
        <strain evidence="2 3">PKUAC-SCTA183</strain>
    </source>
</reference>
<accession>A0A6M8BSB7</accession>
<name>A0A6M8BSB7_9CYAN</name>
<keyword evidence="3" id="KW-1185">Reference proteome</keyword>
<dbReference type="EMBL" id="CP053661">
    <property type="protein sequence ID" value="QKD85085.1"/>
    <property type="molecule type" value="Genomic_DNA"/>
</dbReference>
<keyword evidence="2" id="KW-0326">Glycosidase</keyword>
<sequence>MAQAAPVGELVTQGRQLVINGQTLPGAWTVWQRRVGVADVDLAQTLGVHLLSNAAPQQQPVQWFTEPLQQPLVLGSWLTPQHRYVNVTDLARSLGWNVSVNGPSLQIVTPRGQISNVRQGKQAWGDRLVVDLNRPIPWRVAEEATSFTVTLDGAIDPAMAQQLAETLNREPGNVITGLTISTAGDRTQIRANLSARLRPRISMLPNPARLVIDVRSDSMLERTIHWAPGITWRQQYVAVGAARFPVYLLELDLRQPGISLRPIWTDPETAVGTAPLIRTAQRWQVAAAINAGFFNRNNQLPLGAIRTENRWVSGPILGRGAVGWSGAGDWLMSRLVLRESVSPVVAGAVGDRFPILSLNSGLVGAGICRYTREWGSTYTPITDGETVVTVRNDQVVARQVVASQVASAPQTGDPSPPADLPRPTFPIPTDGYLLVLRGNDLLVNAFVPGSSVRYESATLPAEFDRFPNILGAGPLLVQNGQVVLDARGEGFSDAFIQELAIRSAIGRRAEGTLILTAVHPRVGGPGPSLSEMAQVMQRLGSVAALNLDGGSSSSLYLGGQLINRPANTAGRVHNAIGIFLQNPQ</sequence>
<dbReference type="Pfam" id="PF09992">
    <property type="entry name" value="NAGPA"/>
    <property type="match status" value="1"/>
</dbReference>
<dbReference type="PANTHER" id="PTHR40446:SF2">
    <property type="entry name" value="N-ACETYLGLUCOSAMINE-1-PHOSPHODIESTER ALPHA-N-ACETYLGLUCOSAMINIDASE"/>
    <property type="match status" value="1"/>
</dbReference>
<dbReference type="AlphaFoldDB" id="A0A6M8BSB7"/>
<evidence type="ECO:0000259" key="1">
    <source>
        <dbReference type="Pfam" id="PF09992"/>
    </source>
</evidence>
<dbReference type="InterPro" id="IPR018711">
    <property type="entry name" value="NAGPA"/>
</dbReference>
<dbReference type="GO" id="GO:0016798">
    <property type="term" value="F:hydrolase activity, acting on glycosyl bonds"/>
    <property type="evidence" value="ECO:0007669"/>
    <property type="project" value="UniProtKB-KW"/>
</dbReference>
<proteinExistence type="predicted"/>
<dbReference type="KEGG" id="theu:HPC62_19910"/>
<organism evidence="2 3">
    <name type="scientific">Thermoleptolyngbya sichuanensis A183</name>
    <dbReference type="NCBI Taxonomy" id="2737172"/>
    <lineage>
        <taxon>Bacteria</taxon>
        <taxon>Bacillati</taxon>
        <taxon>Cyanobacteriota</taxon>
        <taxon>Cyanophyceae</taxon>
        <taxon>Oculatellales</taxon>
        <taxon>Oculatellaceae</taxon>
        <taxon>Thermoleptolyngbya</taxon>
        <taxon>Thermoleptolyngbya sichuanensis</taxon>
    </lineage>
</organism>
<gene>
    <name evidence="2" type="ORF">HPC62_19910</name>
</gene>